<dbReference type="InterPro" id="IPR041988">
    <property type="entry name" value="Ribosomal_uL24_KOW"/>
</dbReference>
<comment type="similarity">
    <text evidence="1 5">Belongs to the universal ribosomal protein uL24 family.</text>
</comment>
<evidence type="ECO:0000256" key="4">
    <source>
        <dbReference type="ARBA" id="ARBA00035206"/>
    </source>
</evidence>
<dbReference type="GO" id="GO:0005840">
    <property type="term" value="C:ribosome"/>
    <property type="evidence" value="ECO:0007669"/>
    <property type="project" value="UniProtKB-KW"/>
</dbReference>
<dbReference type="Proteomes" id="UP000316095">
    <property type="component" value="Unassembled WGS sequence"/>
</dbReference>
<sequence>MKIKKGDQVVVITGENASSTPHLVTQVLKGGQKMVVQGVNQVYKHVKRGHPKSPSGGRLQMEMPIQSSNVMYYCESCSKPARLGLRYTEEGSKERFCKKCGTACGTISPPREKYATSK</sequence>
<organism evidence="7 8">
    <name type="scientific">Rubinisphaera italica</name>
    <dbReference type="NCBI Taxonomy" id="2527969"/>
    <lineage>
        <taxon>Bacteria</taxon>
        <taxon>Pseudomonadati</taxon>
        <taxon>Planctomycetota</taxon>
        <taxon>Planctomycetia</taxon>
        <taxon>Planctomycetales</taxon>
        <taxon>Planctomycetaceae</taxon>
        <taxon>Rubinisphaera</taxon>
    </lineage>
</organism>
<dbReference type="EMBL" id="SJPG01000001">
    <property type="protein sequence ID" value="TWT63084.1"/>
    <property type="molecule type" value="Genomic_DNA"/>
</dbReference>
<dbReference type="InterPro" id="IPR008991">
    <property type="entry name" value="Translation_prot_SH3-like_sf"/>
</dbReference>
<accession>A0A5C5XJR7</accession>
<dbReference type="InterPro" id="IPR057264">
    <property type="entry name" value="Ribosomal_uL24_C"/>
</dbReference>
<name>A0A5C5XJR7_9PLAN</name>
<comment type="caution">
    <text evidence="7">The sequence shown here is derived from an EMBL/GenBank/DDBJ whole genome shotgun (WGS) entry which is preliminary data.</text>
</comment>
<dbReference type="OrthoDB" id="9807419at2"/>
<evidence type="ECO:0000313" key="7">
    <source>
        <dbReference type="EMBL" id="TWT63084.1"/>
    </source>
</evidence>
<dbReference type="SUPFAM" id="SSF50104">
    <property type="entry name" value="Translation proteins SH3-like domain"/>
    <property type="match status" value="1"/>
</dbReference>
<gene>
    <name evidence="5 7" type="primary">rplX</name>
    <name evidence="7" type="ORF">Pan54_38350</name>
</gene>
<comment type="function">
    <text evidence="5">One of two assembly initiator proteins, it binds directly to the 5'-end of the 23S rRNA, where it nucleates assembly of the 50S subunit.</text>
</comment>
<feature type="domain" description="Large ribosomal subunit protein uL24 C-terminal" evidence="6">
    <location>
        <begin position="39"/>
        <end position="103"/>
    </location>
</feature>
<dbReference type="Pfam" id="PF17136">
    <property type="entry name" value="ribosomal_L24"/>
    <property type="match status" value="1"/>
</dbReference>
<keyword evidence="5" id="KW-0694">RNA-binding</keyword>
<dbReference type="CDD" id="cd06089">
    <property type="entry name" value="KOW_RPL26"/>
    <property type="match status" value="1"/>
</dbReference>
<dbReference type="Gene3D" id="2.30.30.30">
    <property type="match status" value="1"/>
</dbReference>
<dbReference type="InterPro" id="IPR003256">
    <property type="entry name" value="Ribosomal_uL24"/>
</dbReference>
<dbReference type="HAMAP" id="MF_01326_B">
    <property type="entry name" value="Ribosomal_uL24_B"/>
    <property type="match status" value="1"/>
</dbReference>
<keyword evidence="5" id="KW-0699">rRNA-binding</keyword>
<dbReference type="NCBIfam" id="TIGR01079">
    <property type="entry name" value="rplX_bact"/>
    <property type="match status" value="1"/>
</dbReference>
<proteinExistence type="inferred from homology"/>
<dbReference type="GO" id="GO:1990904">
    <property type="term" value="C:ribonucleoprotein complex"/>
    <property type="evidence" value="ECO:0007669"/>
    <property type="project" value="UniProtKB-KW"/>
</dbReference>
<dbReference type="AlphaFoldDB" id="A0A5C5XJR7"/>
<keyword evidence="2 5" id="KW-0689">Ribosomal protein</keyword>
<comment type="function">
    <text evidence="5">One of the proteins that surrounds the polypeptide exit tunnel on the outside of the subunit.</text>
</comment>
<evidence type="ECO:0000313" key="8">
    <source>
        <dbReference type="Proteomes" id="UP000316095"/>
    </source>
</evidence>
<protein>
    <recommendedName>
        <fullName evidence="4 5">Large ribosomal subunit protein uL24</fullName>
    </recommendedName>
</protein>
<comment type="subunit">
    <text evidence="5">Part of the 50S ribosomal subunit.</text>
</comment>
<evidence type="ECO:0000256" key="2">
    <source>
        <dbReference type="ARBA" id="ARBA00022980"/>
    </source>
</evidence>
<evidence type="ECO:0000256" key="1">
    <source>
        <dbReference type="ARBA" id="ARBA00010618"/>
    </source>
</evidence>
<evidence type="ECO:0000256" key="3">
    <source>
        <dbReference type="ARBA" id="ARBA00023274"/>
    </source>
</evidence>
<dbReference type="PANTHER" id="PTHR12903">
    <property type="entry name" value="MITOCHONDRIAL RIBOSOMAL PROTEIN L24"/>
    <property type="match status" value="1"/>
</dbReference>
<dbReference type="RefSeq" id="WP_146504871.1">
    <property type="nucleotide sequence ID" value="NZ_SJPG01000001.1"/>
</dbReference>
<evidence type="ECO:0000259" key="6">
    <source>
        <dbReference type="Pfam" id="PF17136"/>
    </source>
</evidence>
<evidence type="ECO:0000256" key="5">
    <source>
        <dbReference type="HAMAP-Rule" id="MF_01326"/>
    </source>
</evidence>
<dbReference type="GO" id="GO:0019843">
    <property type="term" value="F:rRNA binding"/>
    <property type="evidence" value="ECO:0007669"/>
    <property type="project" value="UniProtKB-UniRule"/>
</dbReference>
<dbReference type="GO" id="GO:0006412">
    <property type="term" value="P:translation"/>
    <property type="evidence" value="ECO:0007669"/>
    <property type="project" value="UniProtKB-UniRule"/>
</dbReference>
<reference evidence="7 8" key="1">
    <citation type="submission" date="2019-02" db="EMBL/GenBank/DDBJ databases">
        <title>Deep-cultivation of Planctomycetes and their phenomic and genomic characterization uncovers novel biology.</title>
        <authorList>
            <person name="Wiegand S."/>
            <person name="Jogler M."/>
            <person name="Boedeker C."/>
            <person name="Pinto D."/>
            <person name="Vollmers J."/>
            <person name="Rivas-Marin E."/>
            <person name="Kohn T."/>
            <person name="Peeters S.H."/>
            <person name="Heuer A."/>
            <person name="Rast P."/>
            <person name="Oberbeckmann S."/>
            <person name="Bunk B."/>
            <person name="Jeske O."/>
            <person name="Meyerdierks A."/>
            <person name="Storesund J.E."/>
            <person name="Kallscheuer N."/>
            <person name="Luecker S."/>
            <person name="Lage O.M."/>
            <person name="Pohl T."/>
            <person name="Merkel B.J."/>
            <person name="Hornburger P."/>
            <person name="Mueller R.-W."/>
            <person name="Bruemmer F."/>
            <person name="Labrenz M."/>
            <person name="Spormann A.M."/>
            <person name="Op Den Camp H."/>
            <person name="Overmann J."/>
            <person name="Amann R."/>
            <person name="Jetten M.S.M."/>
            <person name="Mascher T."/>
            <person name="Medema M.H."/>
            <person name="Devos D.P."/>
            <person name="Kaster A.-K."/>
            <person name="Ovreas L."/>
            <person name="Rohde M."/>
            <person name="Galperin M.Y."/>
            <person name="Jogler C."/>
        </authorList>
    </citation>
    <scope>NUCLEOTIDE SEQUENCE [LARGE SCALE GENOMIC DNA]</scope>
    <source>
        <strain evidence="7 8">Pan54</strain>
    </source>
</reference>
<keyword evidence="3 5" id="KW-0687">Ribonucleoprotein</keyword>
<keyword evidence="8" id="KW-1185">Reference proteome</keyword>
<dbReference type="GO" id="GO:0003735">
    <property type="term" value="F:structural constituent of ribosome"/>
    <property type="evidence" value="ECO:0007669"/>
    <property type="project" value="InterPro"/>
</dbReference>
<dbReference type="InterPro" id="IPR014722">
    <property type="entry name" value="Rib_uL2_dom2"/>
</dbReference>